<evidence type="ECO:0000256" key="4">
    <source>
        <dbReference type="ARBA" id="ARBA00022844"/>
    </source>
</evidence>
<comment type="subcellular location">
    <subcellularLocation>
        <location evidence="1">Virion tegument</location>
    </subcellularLocation>
</comment>
<accession>G8H1B7</accession>
<dbReference type="InterPro" id="IPR008649">
    <property type="entry name" value="Herpes_UL82/UL83"/>
</dbReference>
<proteinExistence type="predicted"/>
<evidence type="ECO:0000313" key="6">
    <source>
        <dbReference type="EMBL" id="AEQ32191.1"/>
    </source>
</evidence>
<protein>
    <submittedName>
        <fullName evidence="6">Tegument phosphoprotein UL82</fullName>
    </submittedName>
</protein>
<dbReference type="Proteomes" id="UP000174965">
    <property type="component" value="Segment"/>
</dbReference>
<organism evidence="6 7">
    <name type="scientific">macacine betaherpesvirus 8</name>
    <dbReference type="NCBI Taxonomy" id="2560567"/>
    <lineage>
        <taxon>Viruses</taxon>
        <taxon>Duplodnaviria</taxon>
        <taxon>Heunggongvirae</taxon>
        <taxon>Peploviricota</taxon>
        <taxon>Herviviricetes</taxon>
        <taxon>Herpesvirales</taxon>
        <taxon>Orthoherpesviridae</taxon>
        <taxon>Betaherpesvirinae</taxon>
        <taxon>Cytomegalovirus</taxon>
        <taxon>Cytomegalovirus macacinebeta8</taxon>
    </lineage>
</organism>
<gene>
    <name evidence="6" type="ORF">cyUL82</name>
</gene>
<feature type="region of interest" description="Disordered" evidence="5">
    <location>
        <begin position="397"/>
        <end position="466"/>
    </location>
</feature>
<dbReference type="GO" id="GO:0019033">
    <property type="term" value="C:viral tegument"/>
    <property type="evidence" value="ECO:0007669"/>
    <property type="project" value="UniProtKB-SubCell"/>
</dbReference>
<feature type="compositionally biased region" description="Basic and acidic residues" evidence="5">
    <location>
        <begin position="447"/>
        <end position="466"/>
    </location>
</feature>
<name>G8H1B7_9BETA</name>
<dbReference type="EMBL" id="JN227533">
    <property type="protein sequence ID" value="AEQ32191.1"/>
    <property type="molecule type" value="Genomic_DNA"/>
</dbReference>
<keyword evidence="3" id="KW-0920">Virion tegument</keyword>
<keyword evidence="4" id="KW-0946">Virion</keyword>
<dbReference type="Pfam" id="PF05784">
    <property type="entry name" value="Herpes_UL82_83"/>
    <property type="match status" value="1"/>
</dbReference>
<evidence type="ECO:0000256" key="3">
    <source>
        <dbReference type="ARBA" id="ARBA00022580"/>
    </source>
</evidence>
<evidence type="ECO:0000256" key="1">
    <source>
        <dbReference type="ARBA" id="ARBA00004535"/>
    </source>
</evidence>
<evidence type="ECO:0000256" key="5">
    <source>
        <dbReference type="SAM" id="MobiDB-lite"/>
    </source>
</evidence>
<sequence>MDRPPEEEEEPRPSTSRALAPAVTFERLTCQILRLVCTQHSPLEIDAVQTMNWHTSVEVANRAVICAFQEMKSSRDALQLTDLNLKGHCSSTFRDSLRTDACNYANRRLSPGSQTSAMLVFALPVVRVPVTGIHLFRGRGNSQNRPPRATARTTIRRAQYTWTVKVNVSAITWTRKRDQYVEGGYTFTTDFTFLTGLIPLTLVDAIDQLACSNGETYVQKAETIGEENVILVSLVHFSLHPPTEVFLQLSVYAHRAEVMWRHNPNPFFERHSENGFLMKCPLSVTIPPHQTYVVQFNNALETQDTCYAVFFPLELPGISMDAGPLPNRTKITVNVQNLTANAITLAHMQMLGFIHLFRRGSVGVLPNKTETPRCSQIRLRAGLVPRDSILRGISEFAQQSNNSSSSEDEEEEGPPITPPIITEAIFDPFQSEDSSEDEDDEPQTTMDRLRRETQKAKREGTAPPMTHRERLPKTAMLLVVPSWNLYIHPDLLLPLTARIAEEAVKNTSYLRSELDGDICTAADLKTTLQALAQVPGRRSPSGRPQRPRI</sequence>
<reference evidence="6 7" key="1">
    <citation type="journal article" date="2011" name="J. Virol.">
        <title>Genomic sequencing and characterization of cynomolgus macaque cytomegalovirus.</title>
        <authorList>
            <person name="Marsh A.K."/>
            <person name="Willer D.O."/>
            <person name="Ambagala A.P."/>
            <person name="Dzamba M."/>
            <person name="Chan J.K."/>
            <person name="Pilon R."/>
            <person name="Fournier J."/>
            <person name="Sandstrom P."/>
            <person name="Brudno M."/>
            <person name="Macdonald K.S."/>
        </authorList>
    </citation>
    <scope>NUCLEOTIDE SEQUENCE [LARGE SCALE GENOMIC DNA]</scope>
    <source>
        <strain evidence="6 7">Ottawa</strain>
    </source>
</reference>
<keyword evidence="7" id="KW-1185">Reference proteome</keyword>
<feature type="compositionally biased region" description="Acidic residues" evidence="5">
    <location>
        <begin position="433"/>
        <end position="442"/>
    </location>
</feature>
<evidence type="ECO:0000256" key="2">
    <source>
        <dbReference type="ARBA" id="ARBA00022553"/>
    </source>
</evidence>
<evidence type="ECO:0000313" key="7">
    <source>
        <dbReference type="Proteomes" id="UP000174965"/>
    </source>
</evidence>
<keyword evidence="2" id="KW-0597">Phosphoprotein</keyword>